<evidence type="ECO:0000256" key="3">
    <source>
        <dbReference type="ARBA" id="ARBA00022553"/>
    </source>
</evidence>
<organism evidence="11 12">
    <name type="scientific">Trinickia terrae</name>
    <dbReference type="NCBI Taxonomy" id="2571161"/>
    <lineage>
        <taxon>Bacteria</taxon>
        <taxon>Pseudomonadati</taxon>
        <taxon>Pseudomonadota</taxon>
        <taxon>Betaproteobacteria</taxon>
        <taxon>Burkholderiales</taxon>
        <taxon>Burkholderiaceae</taxon>
        <taxon>Trinickia</taxon>
    </lineage>
</organism>
<feature type="transmembrane region" description="Helical" evidence="9">
    <location>
        <begin position="105"/>
        <end position="124"/>
    </location>
</feature>
<dbReference type="InterPro" id="IPR011712">
    <property type="entry name" value="Sig_transdc_His_kin_sub3_dim/P"/>
</dbReference>
<feature type="transmembrane region" description="Helical" evidence="9">
    <location>
        <begin position="185"/>
        <end position="206"/>
    </location>
</feature>
<keyword evidence="3" id="KW-0597">Phosphoprotein</keyword>
<evidence type="ECO:0000256" key="8">
    <source>
        <dbReference type="ARBA" id="ARBA00023012"/>
    </source>
</evidence>
<evidence type="ECO:0000256" key="7">
    <source>
        <dbReference type="ARBA" id="ARBA00022840"/>
    </source>
</evidence>
<keyword evidence="5" id="KW-0547">Nucleotide-binding</keyword>
<dbReference type="OrthoDB" id="9813412at2"/>
<feature type="transmembrane region" description="Helical" evidence="9">
    <location>
        <begin position="226"/>
        <end position="246"/>
    </location>
</feature>
<dbReference type="GO" id="GO:0000155">
    <property type="term" value="F:phosphorelay sensor kinase activity"/>
    <property type="evidence" value="ECO:0007669"/>
    <property type="project" value="InterPro"/>
</dbReference>
<feature type="transmembrane region" description="Helical" evidence="9">
    <location>
        <begin position="70"/>
        <end position="93"/>
    </location>
</feature>
<dbReference type="Pfam" id="PF02518">
    <property type="entry name" value="HATPase_c"/>
    <property type="match status" value="1"/>
</dbReference>
<dbReference type="InterPro" id="IPR050482">
    <property type="entry name" value="Sensor_HK_TwoCompSys"/>
</dbReference>
<dbReference type="InterPro" id="IPR003594">
    <property type="entry name" value="HATPase_dom"/>
</dbReference>
<evidence type="ECO:0000256" key="1">
    <source>
        <dbReference type="ARBA" id="ARBA00000085"/>
    </source>
</evidence>
<dbReference type="GO" id="GO:0016020">
    <property type="term" value="C:membrane"/>
    <property type="evidence" value="ECO:0007669"/>
    <property type="project" value="InterPro"/>
</dbReference>
<keyword evidence="6 11" id="KW-0418">Kinase</keyword>
<keyword evidence="12" id="KW-1185">Reference proteome</keyword>
<keyword evidence="9" id="KW-0812">Transmembrane</keyword>
<dbReference type="PANTHER" id="PTHR24421">
    <property type="entry name" value="NITRATE/NITRITE SENSOR PROTEIN NARX-RELATED"/>
    <property type="match status" value="1"/>
</dbReference>
<dbReference type="GO" id="GO:0046983">
    <property type="term" value="F:protein dimerization activity"/>
    <property type="evidence" value="ECO:0007669"/>
    <property type="project" value="InterPro"/>
</dbReference>
<keyword evidence="9" id="KW-0472">Membrane</keyword>
<keyword evidence="9" id="KW-1133">Transmembrane helix</keyword>
<dbReference type="PANTHER" id="PTHR24421:SF10">
    <property type="entry name" value="NITRATE_NITRITE SENSOR PROTEIN NARQ"/>
    <property type="match status" value="1"/>
</dbReference>
<feature type="transmembrane region" description="Helical" evidence="9">
    <location>
        <begin position="45"/>
        <end position="64"/>
    </location>
</feature>
<dbReference type="PROSITE" id="PS50109">
    <property type="entry name" value="HIS_KIN"/>
    <property type="match status" value="1"/>
</dbReference>
<keyword evidence="8" id="KW-0902">Two-component regulatory system</keyword>
<dbReference type="Gene3D" id="1.20.5.1930">
    <property type="match status" value="1"/>
</dbReference>
<comment type="caution">
    <text evidence="11">The sequence shown here is derived from an EMBL/GenBank/DDBJ whole genome shotgun (WGS) entry which is preliminary data.</text>
</comment>
<sequence length="552" mass="60071">MKRGLEMEQFAGYPGMPGNDTGHGFAQSNRMFLSTVPAGRGEQQLAHILVLASIAAFIVAAPFAKRDMPAVWAFIPTYESALVMNDLITAMLLFGQFHSLRSQRLLVLAGGYLFTAGMTVAHALTFPGLFTAAGLIHAGPQSTAWIYMFWHAGFPLFVIAYALLRDERAADGPLAAALETAPRRSIALCAAIVLAIVVLLAATATAGRAWLPDLLAHGGFAPVQRVTISLVWMTSLAAFVVLRFFGTRSTLDMWLRVVMCAWMIDIALSGMINHARFDFGFYVGRLYGLLAASFVLVVLLIESGMLYARLAALTRRDLQERMRVKELEHLGRLSAGIQAAREEEQKRIARELHDDLGQRLTAIKIDLTMLEADLQERAMPNELRAQTQSMRSLIDETVSSVRRIAAGLRPAALDDLGLVPALEWLARDFEGRYGIPVRLDFPTGEPSFNPAAATAAFRIVQEALTNVAKHAQATEVRVQALQTGDAWRIVVADNGRGIAADTPRRNNSFGLLGIRERVRQLNGAVSIDTAPGKGVRLTVGLPLAAVSDDTST</sequence>
<comment type="catalytic activity">
    <reaction evidence="1">
        <text>ATP + protein L-histidine = ADP + protein N-phospho-L-histidine.</text>
        <dbReference type="EC" id="2.7.13.3"/>
    </reaction>
</comment>
<keyword evidence="7" id="KW-0067">ATP-binding</keyword>
<evidence type="ECO:0000313" key="11">
    <source>
        <dbReference type="EMBL" id="TKC86900.1"/>
    </source>
</evidence>
<dbReference type="SMART" id="SM00387">
    <property type="entry name" value="HATPase_c"/>
    <property type="match status" value="1"/>
</dbReference>
<evidence type="ECO:0000256" key="6">
    <source>
        <dbReference type="ARBA" id="ARBA00022777"/>
    </source>
</evidence>
<feature type="transmembrane region" description="Helical" evidence="9">
    <location>
        <begin position="144"/>
        <end position="164"/>
    </location>
</feature>
<evidence type="ECO:0000256" key="9">
    <source>
        <dbReference type="SAM" id="Phobius"/>
    </source>
</evidence>
<dbReference type="AlphaFoldDB" id="A0A4V5PIC9"/>
<dbReference type="Pfam" id="PF07730">
    <property type="entry name" value="HisKA_3"/>
    <property type="match status" value="1"/>
</dbReference>
<dbReference type="RefSeq" id="WP_136896793.1">
    <property type="nucleotide sequence ID" value="NZ_SWJE01000010.1"/>
</dbReference>
<gene>
    <name evidence="11" type="ORF">FAZ69_19920</name>
</gene>
<dbReference type="CDD" id="cd16917">
    <property type="entry name" value="HATPase_UhpB-NarQ-NarX-like"/>
    <property type="match status" value="1"/>
</dbReference>
<dbReference type="EMBL" id="SWJE01000010">
    <property type="protein sequence ID" value="TKC86900.1"/>
    <property type="molecule type" value="Genomic_DNA"/>
</dbReference>
<dbReference type="InterPro" id="IPR036890">
    <property type="entry name" value="HATPase_C_sf"/>
</dbReference>
<evidence type="ECO:0000256" key="2">
    <source>
        <dbReference type="ARBA" id="ARBA00012438"/>
    </source>
</evidence>
<dbReference type="InterPro" id="IPR033424">
    <property type="entry name" value="MASE4"/>
</dbReference>
<evidence type="ECO:0000259" key="10">
    <source>
        <dbReference type="PROSITE" id="PS50109"/>
    </source>
</evidence>
<proteinExistence type="predicted"/>
<dbReference type="Gene3D" id="3.30.565.10">
    <property type="entry name" value="Histidine kinase-like ATPase, C-terminal domain"/>
    <property type="match status" value="1"/>
</dbReference>
<feature type="transmembrane region" description="Helical" evidence="9">
    <location>
        <begin position="286"/>
        <end position="308"/>
    </location>
</feature>
<dbReference type="Proteomes" id="UP000305539">
    <property type="component" value="Unassembled WGS sequence"/>
</dbReference>
<accession>A0A4V5PIC9</accession>
<keyword evidence="4" id="KW-0808">Transferase</keyword>
<protein>
    <recommendedName>
        <fullName evidence="2">histidine kinase</fullName>
        <ecNumber evidence="2">2.7.13.3</ecNumber>
    </recommendedName>
</protein>
<dbReference type="GO" id="GO:0005524">
    <property type="term" value="F:ATP binding"/>
    <property type="evidence" value="ECO:0007669"/>
    <property type="project" value="UniProtKB-KW"/>
</dbReference>
<dbReference type="InterPro" id="IPR005467">
    <property type="entry name" value="His_kinase_dom"/>
</dbReference>
<evidence type="ECO:0000256" key="5">
    <source>
        <dbReference type="ARBA" id="ARBA00022741"/>
    </source>
</evidence>
<dbReference type="Pfam" id="PF17158">
    <property type="entry name" value="MASE4"/>
    <property type="match status" value="1"/>
</dbReference>
<reference evidence="11 12" key="1">
    <citation type="submission" date="2019-04" db="EMBL/GenBank/DDBJ databases">
        <title>Trinickia sp. 7GSK02, isolated from subtropical forest soil.</title>
        <authorList>
            <person name="Gao Z.-H."/>
            <person name="Qiu L.-H."/>
        </authorList>
    </citation>
    <scope>NUCLEOTIDE SEQUENCE [LARGE SCALE GENOMIC DNA]</scope>
    <source>
        <strain evidence="11 12">7GSK02</strain>
    </source>
</reference>
<dbReference type="SUPFAM" id="SSF55874">
    <property type="entry name" value="ATPase domain of HSP90 chaperone/DNA topoisomerase II/histidine kinase"/>
    <property type="match status" value="1"/>
</dbReference>
<dbReference type="EC" id="2.7.13.3" evidence="2"/>
<evidence type="ECO:0000256" key="4">
    <source>
        <dbReference type="ARBA" id="ARBA00022679"/>
    </source>
</evidence>
<feature type="transmembrane region" description="Helical" evidence="9">
    <location>
        <begin position="253"/>
        <end position="274"/>
    </location>
</feature>
<evidence type="ECO:0000313" key="12">
    <source>
        <dbReference type="Proteomes" id="UP000305539"/>
    </source>
</evidence>
<feature type="domain" description="Histidine kinase" evidence="10">
    <location>
        <begin position="351"/>
        <end position="545"/>
    </location>
</feature>
<name>A0A4V5PIC9_9BURK</name>